<dbReference type="GO" id="GO:0015227">
    <property type="term" value="F:O-acyl-L-carnitine transmembrane transporter activity"/>
    <property type="evidence" value="ECO:0007669"/>
    <property type="project" value="TreeGrafter"/>
</dbReference>
<dbReference type="InterPro" id="IPR050567">
    <property type="entry name" value="Mitochondrial_Carrier"/>
</dbReference>
<dbReference type="GO" id="GO:0031966">
    <property type="term" value="C:mitochondrial membrane"/>
    <property type="evidence" value="ECO:0007669"/>
    <property type="project" value="UniProtKB-SubCell"/>
</dbReference>
<gene>
    <name evidence="12" type="ORF">SmJEL517_g02264</name>
</gene>
<evidence type="ECO:0000256" key="2">
    <source>
        <dbReference type="ARBA" id="ARBA00006375"/>
    </source>
</evidence>
<feature type="repeat" description="Solcar" evidence="9">
    <location>
        <begin position="6"/>
        <end position="108"/>
    </location>
</feature>
<evidence type="ECO:0000256" key="10">
    <source>
        <dbReference type="RuleBase" id="RU000488"/>
    </source>
</evidence>
<evidence type="ECO:0000313" key="13">
    <source>
        <dbReference type="Proteomes" id="UP000319731"/>
    </source>
</evidence>
<evidence type="ECO:0000256" key="11">
    <source>
        <dbReference type="SAM" id="Phobius"/>
    </source>
</evidence>
<keyword evidence="5" id="KW-0677">Repeat</keyword>
<evidence type="ECO:0000256" key="5">
    <source>
        <dbReference type="ARBA" id="ARBA00022737"/>
    </source>
</evidence>
<dbReference type="Proteomes" id="UP000319731">
    <property type="component" value="Unassembled WGS sequence"/>
</dbReference>
<evidence type="ECO:0000256" key="4">
    <source>
        <dbReference type="ARBA" id="ARBA00022692"/>
    </source>
</evidence>
<accession>A0A507CBG6</accession>
<keyword evidence="7" id="KW-0496">Mitochondrion</keyword>
<dbReference type="SUPFAM" id="SSF103506">
    <property type="entry name" value="Mitochondrial carrier"/>
    <property type="match status" value="1"/>
</dbReference>
<keyword evidence="6 11" id="KW-1133">Transmembrane helix</keyword>
<dbReference type="EMBL" id="QEAO01000009">
    <property type="protein sequence ID" value="TPX35346.1"/>
    <property type="molecule type" value="Genomic_DNA"/>
</dbReference>
<dbReference type="AlphaFoldDB" id="A0A507CBG6"/>
<comment type="caution">
    <text evidence="12">The sequence shown here is derived from an EMBL/GenBank/DDBJ whole genome shotgun (WGS) entry which is preliminary data.</text>
</comment>
<dbReference type="PANTHER" id="PTHR45624:SF4">
    <property type="entry name" value="CONGESTED-LIKE TRACHEA PROTEIN-RELATED"/>
    <property type="match status" value="1"/>
</dbReference>
<evidence type="ECO:0000256" key="3">
    <source>
        <dbReference type="ARBA" id="ARBA00022448"/>
    </source>
</evidence>
<feature type="repeat" description="Solcar" evidence="9">
    <location>
        <begin position="123"/>
        <end position="213"/>
    </location>
</feature>
<comment type="similarity">
    <text evidence="2 10">Belongs to the mitochondrial carrier (TC 2.A.29) family.</text>
</comment>
<sequence length="315" mass="33898">MENKDLNLIKSAIAGTCAGVSATLVGHPLDVIKTRTPVTTSRSLIIAQSYQPFWLQTSNAYKSAMDCARITARNEGIRGFYRGVTLPLLGLTPMYAIRFWGFDLAQKIMFSINPDRPKKLSLPEVVGCGAFAALAPTFITVPQERIKIALQTQDQVGGLKSVKRYTSMFDAISHIVKTEGVIRGLYKGTIPCLCRDIPGAMGYFGTNEFVLRALNAPGHPPSVSSILIAGGCAGLAFWSIGIPADVVKSRIQAAPDGTYKGTIDAYRKVLAENGVRSLYKGLKPALLRAFPANGAAFGGRAGALALLNYVWQTNR</sequence>
<dbReference type="OrthoDB" id="14252at2759"/>
<comment type="subcellular location">
    <subcellularLocation>
        <location evidence="1">Mitochondrion membrane</location>
        <topology evidence="1">Multi-pass membrane protein</topology>
    </subcellularLocation>
</comment>
<evidence type="ECO:0000256" key="8">
    <source>
        <dbReference type="ARBA" id="ARBA00023136"/>
    </source>
</evidence>
<feature type="transmembrane region" description="Helical" evidence="11">
    <location>
        <begin position="79"/>
        <end position="100"/>
    </location>
</feature>
<dbReference type="InterPro" id="IPR018108">
    <property type="entry name" value="MCP_transmembrane"/>
</dbReference>
<protein>
    <submittedName>
        <fullName evidence="12">Uncharacterized protein</fullName>
    </submittedName>
</protein>
<keyword evidence="4 9" id="KW-0812">Transmembrane</keyword>
<dbReference type="GO" id="GO:1902603">
    <property type="term" value="P:carnitine transmembrane transport"/>
    <property type="evidence" value="ECO:0007669"/>
    <property type="project" value="TreeGrafter"/>
</dbReference>
<dbReference type="PROSITE" id="PS50920">
    <property type="entry name" value="SOLCAR"/>
    <property type="match status" value="3"/>
</dbReference>
<dbReference type="GeneID" id="42003489"/>
<dbReference type="GO" id="GO:0006839">
    <property type="term" value="P:mitochondrial transport"/>
    <property type="evidence" value="ECO:0007669"/>
    <property type="project" value="TreeGrafter"/>
</dbReference>
<feature type="repeat" description="Solcar" evidence="9">
    <location>
        <begin position="221"/>
        <end position="306"/>
    </location>
</feature>
<proteinExistence type="inferred from homology"/>
<evidence type="ECO:0000256" key="7">
    <source>
        <dbReference type="ARBA" id="ARBA00023128"/>
    </source>
</evidence>
<name>A0A507CBG6_9FUNG</name>
<evidence type="ECO:0000256" key="9">
    <source>
        <dbReference type="PROSITE-ProRule" id="PRU00282"/>
    </source>
</evidence>
<keyword evidence="3 10" id="KW-0813">Transport</keyword>
<evidence type="ECO:0000256" key="6">
    <source>
        <dbReference type="ARBA" id="ARBA00022989"/>
    </source>
</evidence>
<dbReference type="Pfam" id="PF00153">
    <property type="entry name" value="Mito_carr"/>
    <property type="match status" value="3"/>
</dbReference>
<dbReference type="STRING" id="1806994.A0A507CBG6"/>
<reference evidence="12 13" key="1">
    <citation type="journal article" date="2019" name="Sci. Rep.">
        <title>Comparative genomics of chytrid fungi reveal insights into the obligate biotrophic and pathogenic lifestyle of Synchytrium endobioticum.</title>
        <authorList>
            <person name="van de Vossenberg B.T.L.H."/>
            <person name="Warris S."/>
            <person name="Nguyen H.D.T."/>
            <person name="van Gent-Pelzer M.P.E."/>
            <person name="Joly D.L."/>
            <person name="van de Geest H.C."/>
            <person name="Bonants P.J.M."/>
            <person name="Smith D.S."/>
            <person name="Levesque C.A."/>
            <person name="van der Lee T.A.J."/>
        </authorList>
    </citation>
    <scope>NUCLEOTIDE SEQUENCE [LARGE SCALE GENOMIC DNA]</scope>
    <source>
        <strain evidence="12 13">JEL517</strain>
    </source>
</reference>
<organism evidence="12 13">
    <name type="scientific">Synchytrium microbalum</name>
    <dbReference type="NCBI Taxonomy" id="1806994"/>
    <lineage>
        <taxon>Eukaryota</taxon>
        <taxon>Fungi</taxon>
        <taxon>Fungi incertae sedis</taxon>
        <taxon>Chytridiomycota</taxon>
        <taxon>Chytridiomycota incertae sedis</taxon>
        <taxon>Chytridiomycetes</taxon>
        <taxon>Synchytriales</taxon>
        <taxon>Synchytriaceae</taxon>
        <taxon>Synchytrium</taxon>
    </lineage>
</organism>
<dbReference type="InterPro" id="IPR023395">
    <property type="entry name" value="MCP_dom_sf"/>
</dbReference>
<evidence type="ECO:0000313" key="12">
    <source>
        <dbReference type="EMBL" id="TPX35346.1"/>
    </source>
</evidence>
<dbReference type="RefSeq" id="XP_031025873.1">
    <property type="nucleotide sequence ID" value="XM_031168192.1"/>
</dbReference>
<dbReference type="Gene3D" id="1.50.40.10">
    <property type="entry name" value="Mitochondrial carrier domain"/>
    <property type="match status" value="1"/>
</dbReference>
<keyword evidence="8 9" id="KW-0472">Membrane</keyword>
<evidence type="ECO:0000256" key="1">
    <source>
        <dbReference type="ARBA" id="ARBA00004225"/>
    </source>
</evidence>
<dbReference type="PANTHER" id="PTHR45624">
    <property type="entry name" value="MITOCHONDRIAL BASIC AMINO ACIDS TRANSPORTER-RELATED"/>
    <property type="match status" value="1"/>
</dbReference>
<keyword evidence="13" id="KW-1185">Reference proteome</keyword>